<evidence type="ECO:0000259" key="20">
    <source>
        <dbReference type="Pfam" id="PF00122"/>
    </source>
</evidence>
<keyword evidence="12" id="KW-0460">Magnesium</keyword>
<dbReference type="PANTHER" id="PTHR43520:SF5">
    <property type="entry name" value="CATION-TRANSPORTING P-TYPE ATPASE-RELATED"/>
    <property type="match status" value="1"/>
</dbReference>
<comment type="subcellular location">
    <subcellularLocation>
        <location evidence="1">Cell membrane</location>
        <topology evidence="1">Multi-pass membrane protein</topology>
    </subcellularLocation>
</comment>
<evidence type="ECO:0000313" key="22">
    <source>
        <dbReference type="Proteomes" id="UP000549765"/>
    </source>
</evidence>
<feature type="transmembrane region" description="Helical" evidence="19">
    <location>
        <begin position="671"/>
        <end position="694"/>
    </location>
</feature>
<evidence type="ECO:0000256" key="18">
    <source>
        <dbReference type="ARBA" id="ARBA00049289"/>
    </source>
</evidence>
<dbReference type="GO" id="GO:0005507">
    <property type="term" value="F:copper ion binding"/>
    <property type="evidence" value="ECO:0007669"/>
    <property type="project" value="TreeGrafter"/>
</dbReference>
<dbReference type="InterPro" id="IPR023214">
    <property type="entry name" value="HAD_sf"/>
</dbReference>
<keyword evidence="16" id="KW-0406">Ion transport</keyword>
<dbReference type="AlphaFoldDB" id="A0A7X6S275"/>
<keyword evidence="4" id="KW-0813">Transport</keyword>
<comment type="catalytic activity">
    <reaction evidence="18">
        <text>Cu(+)(in) + ATP + H2O = Cu(+)(out) + ADP + phosphate + H(+)</text>
        <dbReference type="Rhea" id="RHEA:25792"/>
        <dbReference type="ChEBI" id="CHEBI:15377"/>
        <dbReference type="ChEBI" id="CHEBI:15378"/>
        <dbReference type="ChEBI" id="CHEBI:30616"/>
        <dbReference type="ChEBI" id="CHEBI:43474"/>
        <dbReference type="ChEBI" id="CHEBI:49552"/>
        <dbReference type="ChEBI" id="CHEBI:456216"/>
        <dbReference type="EC" id="7.2.2.8"/>
    </reaction>
</comment>
<evidence type="ECO:0000256" key="5">
    <source>
        <dbReference type="ARBA" id="ARBA00022475"/>
    </source>
</evidence>
<feature type="transmembrane region" description="Helical" evidence="19">
    <location>
        <begin position="360"/>
        <end position="380"/>
    </location>
</feature>
<keyword evidence="13" id="KW-1278">Translocase</keyword>
<dbReference type="Pfam" id="PF00122">
    <property type="entry name" value="E1-E2_ATPase"/>
    <property type="match status" value="1"/>
</dbReference>
<dbReference type="NCBIfam" id="TIGR01511">
    <property type="entry name" value="ATPase-IB1_Cu"/>
    <property type="match status" value="1"/>
</dbReference>
<evidence type="ECO:0000313" key="21">
    <source>
        <dbReference type="EMBL" id="NKZ23764.1"/>
    </source>
</evidence>
<evidence type="ECO:0000256" key="2">
    <source>
        <dbReference type="ARBA" id="ARBA00006024"/>
    </source>
</evidence>
<dbReference type="GO" id="GO:0005886">
    <property type="term" value="C:plasma membrane"/>
    <property type="evidence" value="ECO:0007669"/>
    <property type="project" value="UniProtKB-SubCell"/>
</dbReference>
<keyword evidence="10" id="KW-0187">Copper transport</keyword>
<dbReference type="EMBL" id="JAAXPN010000001">
    <property type="protein sequence ID" value="NKZ23764.1"/>
    <property type="molecule type" value="Genomic_DNA"/>
</dbReference>
<keyword evidence="17 19" id="KW-0472">Membrane</keyword>
<name>A0A7X6S275_9LACO</name>
<evidence type="ECO:0000256" key="19">
    <source>
        <dbReference type="RuleBase" id="RU362081"/>
    </source>
</evidence>
<keyword evidence="9 19" id="KW-0547">Nucleotide-binding</keyword>
<evidence type="ECO:0000256" key="8">
    <source>
        <dbReference type="ARBA" id="ARBA00022723"/>
    </source>
</evidence>
<evidence type="ECO:0000256" key="1">
    <source>
        <dbReference type="ARBA" id="ARBA00004651"/>
    </source>
</evidence>
<accession>A0A7X6S275</accession>
<keyword evidence="14 19" id="KW-1133">Transmembrane helix</keyword>
<sequence>MAKNKLTDEQLKQLISDLRRDKPTDQDLDGDILKDDIQDMGTVSRVKDNLNNQVLEAQAKKRLNADNHKQQQSVINRLKLTLVISIVLTIPIILLSKPIGLTLPFTLQNIPYQTWIVLGLSTLIYVYGGLPFIKAAWREVKSKQPSTMLLSTIGLTLTYMYSTYLTVINYIHPSGFIGEYFLGLAVLVDIMLVGQIFEKQTLIKVGTTTEDLAKLLPQQVQRVGDNGEIDTVAITDLQVGDYLRIQSGATIPTDGIIIAGETTVNESMLTGEVNQVVKQVDDVVIGGSINDIGTITIKVTHLENDSFIAKMQAMLIQAQAQKSSVQIQAAKIEKYVFYLTMILAISVLIFGTLYTGIFNALPLAVSVLVIASPHTVRLVIPIITDRLMTLAAHSGLLVQHLQPLSKVPNLKYALMDKTGTLTEGNFKIRTLKSISDEYSDSDILAIMATLENGSTHPLAQGIITMAKNKKVGLMRGSEIENQPGVGVTGVINNQRFALVAIDYLIENGITFDQNYFDKLADAGNSVSFLVTTNKVVGIVAQGDVVKSSAIKFIRELKKLGITPVMLTGDNPVMAKRVAQSLAIPEVKAQLKPDAKAQLVCEYQQAGAVMMIGDGVNDSLALAQADLGIAIGAGTDIAIQAADIVSVNDNPIDILQLLTLVKAANNKIKRNFWWVITYNIGALLLAIGILIPFGLKINPMIGVILATILTMIVTGTAAQIKVKDTK</sequence>
<keyword evidence="8 19" id="KW-0479">Metal-binding</keyword>
<comment type="similarity">
    <text evidence="2 19">Belongs to the cation transport ATPase (P-type) (TC 3.A.3) family. Type IB subfamily.</text>
</comment>
<dbReference type="InterPro" id="IPR059000">
    <property type="entry name" value="ATPase_P-type_domA"/>
</dbReference>
<dbReference type="PRINTS" id="PR00119">
    <property type="entry name" value="CATATPASE"/>
</dbReference>
<dbReference type="SUPFAM" id="SSF81653">
    <property type="entry name" value="Calcium ATPase, transduction domain A"/>
    <property type="match status" value="1"/>
</dbReference>
<feature type="transmembrane region" description="Helical" evidence="19">
    <location>
        <begin position="335"/>
        <end position="354"/>
    </location>
</feature>
<comment type="caution">
    <text evidence="21">The sequence shown here is derived from an EMBL/GenBank/DDBJ whole genome shotgun (WGS) entry which is preliminary data.</text>
</comment>
<dbReference type="InterPro" id="IPR027256">
    <property type="entry name" value="P-typ_ATPase_IB"/>
</dbReference>
<feature type="transmembrane region" description="Helical" evidence="19">
    <location>
        <begin position="115"/>
        <end position="137"/>
    </location>
</feature>
<evidence type="ECO:0000256" key="4">
    <source>
        <dbReference type="ARBA" id="ARBA00022448"/>
    </source>
</evidence>
<dbReference type="RefSeq" id="WP_168721547.1">
    <property type="nucleotide sequence ID" value="NZ_JAAXPN010000001.1"/>
</dbReference>
<feature type="transmembrane region" description="Helical" evidence="19">
    <location>
        <begin position="149"/>
        <end position="171"/>
    </location>
</feature>
<dbReference type="Gene3D" id="3.40.50.1000">
    <property type="entry name" value="HAD superfamily/HAD-like"/>
    <property type="match status" value="1"/>
</dbReference>
<evidence type="ECO:0000256" key="17">
    <source>
        <dbReference type="ARBA" id="ARBA00023136"/>
    </source>
</evidence>
<dbReference type="GO" id="GO:0140581">
    <property type="term" value="F:P-type monovalent copper transporter activity"/>
    <property type="evidence" value="ECO:0007669"/>
    <property type="project" value="UniProtKB-EC"/>
</dbReference>
<evidence type="ECO:0000256" key="10">
    <source>
        <dbReference type="ARBA" id="ARBA00022796"/>
    </source>
</evidence>
<protein>
    <recommendedName>
        <fullName evidence="3">P-type Cu(+) transporter</fullName>
        <ecNumber evidence="3">7.2.2.8</ecNumber>
    </recommendedName>
</protein>
<keyword evidence="11 19" id="KW-0067">ATP-binding</keyword>
<evidence type="ECO:0000256" key="15">
    <source>
        <dbReference type="ARBA" id="ARBA00023008"/>
    </source>
</evidence>
<dbReference type="SFLD" id="SFLDF00027">
    <property type="entry name" value="p-type_atpase"/>
    <property type="match status" value="1"/>
</dbReference>
<dbReference type="InterPro" id="IPR044492">
    <property type="entry name" value="P_typ_ATPase_HD_dom"/>
</dbReference>
<feature type="transmembrane region" description="Helical" evidence="19">
    <location>
        <begin position="177"/>
        <end position="197"/>
    </location>
</feature>
<dbReference type="GO" id="GO:0043682">
    <property type="term" value="F:P-type divalent copper transporter activity"/>
    <property type="evidence" value="ECO:0007669"/>
    <property type="project" value="TreeGrafter"/>
</dbReference>
<evidence type="ECO:0000256" key="16">
    <source>
        <dbReference type="ARBA" id="ARBA00023065"/>
    </source>
</evidence>
<keyword evidence="15" id="KW-0186">Copper</keyword>
<reference evidence="21 22" key="1">
    <citation type="submission" date="2020-04" db="EMBL/GenBank/DDBJ databases">
        <title>MicrobeNet Type strains.</title>
        <authorList>
            <person name="Nicholson A.C."/>
        </authorList>
    </citation>
    <scope>NUCLEOTIDE SEQUENCE [LARGE SCALE GENOMIC DNA]</scope>
    <source>
        <strain evidence="21 22">CCUG 61472</strain>
    </source>
</reference>
<dbReference type="InterPro" id="IPR001757">
    <property type="entry name" value="P_typ_ATPase"/>
</dbReference>
<keyword evidence="5 19" id="KW-1003">Cell membrane</keyword>
<proteinExistence type="inferred from homology"/>
<organism evidence="21 22">
    <name type="scientific">Periweissella fabalis</name>
    <dbReference type="NCBI Taxonomy" id="1070421"/>
    <lineage>
        <taxon>Bacteria</taxon>
        <taxon>Bacillati</taxon>
        <taxon>Bacillota</taxon>
        <taxon>Bacilli</taxon>
        <taxon>Lactobacillales</taxon>
        <taxon>Lactobacillaceae</taxon>
        <taxon>Periweissella</taxon>
    </lineage>
</organism>
<dbReference type="Proteomes" id="UP000549765">
    <property type="component" value="Unassembled WGS sequence"/>
</dbReference>
<evidence type="ECO:0000256" key="3">
    <source>
        <dbReference type="ARBA" id="ARBA00012517"/>
    </source>
</evidence>
<dbReference type="SFLD" id="SFLDS00003">
    <property type="entry name" value="Haloacid_Dehalogenase"/>
    <property type="match status" value="1"/>
</dbReference>
<evidence type="ECO:0000256" key="9">
    <source>
        <dbReference type="ARBA" id="ARBA00022741"/>
    </source>
</evidence>
<keyword evidence="7 19" id="KW-0812">Transmembrane</keyword>
<dbReference type="InterPro" id="IPR008250">
    <property type="entry name" value="ATPase_P-typ_transduc_dom_A_sf"/>
</dbReference>
<feature type="transmembrane region" description="Helical" evidence="19">
    <location>
        <begin position="78"/>
        <end position="95"/>
    </location>
</feature>
<evidence type="ECO:0000256" key="12">
    <source>
        <dbReference type="ARBA" id="ARBA00022842"/>
    </source>
</evidence>
<dbReference type="PANTHER" id="PTHR43520">
    <property type="entry name" value="ATP7, ISOFORM B"/>
    <property type="match status" value="1"/>
</dbReference>
<evidence type="ECO:0000256" key="6">
    <source>
        <dbReference type="ARBA" id="ARBA00022553"/>
    </source>
</evidence>
<feature type="transmembrane region" description="Helical" evidence="19">
    <location>
        <begin position="700"/>
        <end position="719"/>
    </location>
</feature>
<dbReference type="NCBIfam" id="TIGR01494">
    <property type="entry name" value="ATPase_P-type"/>
    <property type="match status" value="1"/>
</dbReference>
<evidence type="ECO:0000256" key="11">
    <source>
        <dbReference type="ARBA" id="ARBA00022840"/>
    </source>
</evidence>
<evidence type="ECO:0000256" key="13">
    <source>
        <dbReference type="ARBA" id="ARBA00022967"/>
    </source>
</evidence>
<dbReference type="NCBIfam" id="TIGR01525">
    <property type="entry name" value="ATPase-IB_hvy"/>
    <property type="match status" value="1"/>
</dbReference>
<dbReference type="SUPFAM" id="SSF56784">
    <property type="entry name" value="HAD-like"/>
    <property type="match status" value="1"/>
</dbReference>
<keyword evidence="6" id="KW-0597">Phosphoprotein</keyword>
<dbReference type="GO" id="GO:0016887">
    <property type="term" value="F:ATP hydrolysis activity"/>
    <property type="evidence" value="ECO:0007669"/>
    <property type="project" value="InterPro"/>
</dbReference>
<dbReference type="InterPro" id="IPR023299">
    <property type="entry name" value="ATPase_P-typ_cyto_dom_N"/>
</dbReference>
<evidence type="ECO:0000256" key="7">
    <source>
        <dbReference type="ARBA" id="ARBA00022692"/>
    </source>
</evidence>
<dbReference type="Gene3D" id="2.70.150.10">
    <property type="entry name" value="Calcium-transporting ATPase, cytoplasmic transduction domain A"/>
    <property type="match status" value="1"/>
</dbReference>
<dbReference type="Pfam" id="PF00702">
    <property type="entry name" value="Hydrolase"/>
    <property type="match status" value="1"/>
</dbReference>
<dbReference type="GO" id="GO:0005524">
    <property type="term" value="F:ATP binding"/>
    <property type="evidence" value="ECO:0007669"/>
    <property type="project" value="UniProtKB-UniRule"/>
</dbReference>
<feature type="domain" description="P-type ATPase A" evidence="20">
    <location>
        <begin position="215"/>
        <end position="314"/>
    </location>
</feature>
<dbReference type="EC" id="7.2.2.8" evidence="3"/>
<evidence type="ECO:0000256" key="14">
    <source>
        <dbReference type="ARBA" id="ARBA00022989"/>
    </source>
</evidence>
<dbReference type="SFLD" id="SFLDG00002">
    <property type="entry name" value="C1.7:_P-type_atpase_like"/>
    <property type="match status" value="1"/>
</dbReference>
<gene>
    <name evidence="21" type="ORF">HF964_02925</name>
</gene>
<dbReference type="Gene3D" id="3.40.1110.10">
    <property type="entry name" value="Calcium-transporting ATPase, cytoplasmic domain N"/>
    <property type="match status" value="1"/>
</dbReference>
<dbReference type="InterPro" id="IPR036412">
    <property type="entry name" value="HAD-like_sf"/>
</dbReference>
<keyword evidence="22" id="KW-1185">Reference proteome</keyword>
<dbReference type="GO" id="GO:0055070">
    <property type="term" value="P:copper ion homeostasis"/>
    <property type="evidence" value="ECO:0007669"/>
    <property type="project" value="TreeGrafter"/>
</dbReference>